<accession>S4PIU2</accession>
<feature type="non-terminal residue" evidence="1">
    <location>
        <position position="91"/>
    </location>
</feature>
<evidence type="ECO:0000313" key="1">
    <source>
        <dbReference type="EMBL" id="JAA90819.1"/>
    </source>
</evidence>
<protein>
    <submittedName>
        <fullName evidence="1">Uncharacterized protein</fullName>
    </submittedName>
</protein>
<sequence>MKHISDGKALRFIGKTHRNIAIAIRGVIWQTSVVTAVITNICNNFNSGAAEIYFRLFDVNQSAGFSCCSCVCRHFVHQSCLRFTMLCLPSL</sequence>
<reference evidence="1" key="1">
    <citation type="journal article" date="2013" name="BMC Genomics">
        <title>Unscrambling butterfly oogenesis.</title>
        <authorList>
            <person name="Carter J.M."/>
            <person name="Baker S.C."/>
            <person name="Pink R."/>
            <person name="Carter D.R."/>
            <person name="Collins A."/>
            <person name="Tomlin J."/>
            <person name="Gibbs M."/>
            <person name="Breuker C.J."/>
        </authorList>
    </citation>
    <scope>NUCLEOTIDE SEQUENCE</scope>
    <source>
        <tissue evidence="1">Ovary</tissue>
    </source>
</reference>
<dbReference type="EMBL" id="GAIX01001741">
    <property type="protein sequence ID" value="JAA90819.1"/>
    <property type="molecule type" value="Transcribed_RNA"/>
</dbReference>
<name>S4PIU2_9NEOP</name>
<dbReference type="AlphaFoldDB" id="S4PIU2"/>
<organism evidence="1">
    <name type="scientific">Pararge aegeria</name>
    <name type="common">speckled wood butterfly</name>
    <dbReference type="NCBI Taxonomy" id="116150"/>
    <lineage>
        <taxon>Eukaryota</taxon>
        <taxon>Metazoa</taxon>
        <taxon>Ecdysozoa</taxon>
        <taxon>Arthropoda</taxon>
        <taxon>Hexapoda</taxon>
        <taxon>Insecta</taxon>
        <taxon>Pterygota</taxon>
        <taxon>Neoptera</taxon>
        <taxon>Endopterygota</taxon>
        <taxon>Lepidoptera</taxon>
        <taxon>Glossata</taxon>
        <taxon>Ditrysia</taxon>
        <taxon>Papilionoidea</taxon>
        <taxon>Nymphalidae</taxon>
        <taxon>Satyrinae</taxon>
        <taxon>Satyrini</taxon>
        <taxon>Parargina</taxon>
        <taxon>Pararge</taxon>
    </lineage>
</organism>
<reference evidence="1" key="2">
    <citation type="submission" date="2013-05" db="EMBL/GenBank/DDBJ databases">
        <authorList>
            <person name="Carter J.-M."/>
            <person name="Baker S.C."/>
            <person name="Pink R."/>
            <person name="Carter D.R.F."/>
            <person name="Collins A."/>
            <person name="Tomlin J."/>
            <person name="Gibbs M."/>
            <person name="Breuker C.J."/>
        </authorList>
    </citation>
    <scope>NUCLEOTIDE SEQUENCE</scope>
    <source>
        <tissue evidence="1">Ovary</tissue>
    </source>
</reference>
<proteinExistence type="predicted"/>